<dbReference type="InterPro" id="IPR050560">
    <property type="entry name" value="MYB_TF"/>
</dbReference>
<dbReference type="Pfam" id="PF13921">
    <property type="entry name" value="Myb_DNA-bind_6"/>
    <property type="match status" value="1"/>
</dbReference>
<dbReference type="RefSeq" id="XP_048140770.1">
    <property type="nucleotide sequence ID" value="XM_048284813.1"/>
</dbReference>
<dbReference type="PANTHER" id="PTHR45614">
    <property type="entry name" value="MYB PROTEIN-RELATED"/>
    <property type="match status" value="1"/>
</dbReference>
<keyword evidence="2" id="KW-0805">Transcription regulation</keyword>
<dbReference type="InterPro" id="IPR009057">
    <property type="entry name" value="Homeodomain-like_sf"/>
</dbReference>
<keyword evidence="7" id="KW-1185">Reference proteome</keyword>
<feature type="domain" description="Myb-like" evidence="5">
    <location>
        <begin position="2"/>
        <end position="62"/>
    </location>
</feature>
<comment type="subcellular location">
    <subcellularLocation>
        <location evidence="1">Nucleus</location>
    </subcellularLocation>
</comment>
<evidence type="ECO:0000256" key="1">
    <source>
        <dbReference type="ARBA" id="ARBA00004123"/>
    </source>
</evidence>
<dbReference type="SUPFAM" id="SSF46689">
    <property type="entry name" value="Homeodomain-like"/>
    <property type="match status" value="1"/>
</dbReference>
<dbReference type="InterPro" id="IPR017930">
    <property type="entry name" value="Myb_dom"/>
</dbReference>
<keyword evidence="3" id="KW-0804">Transcription</keyword>
<sequence>MDPRINGRTFCEEEEYRLLATRKVYGKKWAMIARLFSEQTDNVVKNHSEVGKSCKFRWFNQLDSQINRRAFSEGEEERLLAPHKVCRNKWAMITLLFPGWTDNVTKNHRELGYASYI</sequence>
<name>A0ABM3HW06_9MYRT</name>
<organism evidence="7 8">
    <name type="scientific">Rhodamnia argentea</name>
    <dbReference type="NCBI Taxonomy" id="178133"/>
    <lineage>
        <taxon>Eukaryota</taxon>
        <taxon>Viridiplantae</taxon>
        <taxon>Streptophyta</taxon>
        <taxon>Embryophyta</taxon>
        <taxon>Tracheophyta</taxon>
        <taxon>Spermatophyta</taxon>
        <taxon>Magnoliopsida</taxon>
        <taxon>eudicotyledons</taxon>
        <taxon>Gunneridae</taxon>
        <taxon>Pentapetalae</taxon>
        <taxon>rosids</taxon>
        <taxon>malvids</taxon>
        <taxon>Myrtales</taxon>
        <taxon>Myrtaceae</taxon>
        <taxon>Myrtoideae</taxon>
        <taxon>Myrteae</taxon>
        <taxon>Australasian group</taxon>
        <taxon>Rhodamnia</taxon>
    </lineage>
</organism>
<gene>
    <name evidence="8" type="primary">LOC125316477</name>
</gene>
<proteinExistence type="predicted"/>
<protein>
    <submittedName>
        <fullName evidence="8">Transcription factor MYB105-like</fullName>
    </submittedName>
</protein>
<evidence type="ECO:0000313" key="7">
    <source>
        <dbReference type="Proteomes" id="UP000827889"/>
    </source>
</evidence>
<dbReference type="InterPro" id="IPR001005">
    <property type="entry name" value="SANT/Myb"/>
</dbReference>
<evidence type="ECO:0000259" key="6">
    <source>
        <dbReference type="PROSITE" id="PS51294"/>
    </source>
</evidence>
<reference evidence="8" key="1">
    <citation type="submission" date="2025-08" db="UniProtKB">
        <authorList>
            <consortium name="RefSeq"/>
        </authorList>
    </citation>
    <scope>IDENTIFICATION</scope>
    <source>
        <tissue evidence="8">Leaf</tissue>
    </source>
</reference>
<dbReference type="PROSITE" id="PS50090">
    <property type="entry name" value="MYB_LIKE"/>
    <property type="match status" value="1"/>
</dbReference>
<dbReference type="Proteomes" id="UP000827889">
    <property type="component" value="Chromosome 9"/>
</dbReference>
<dbReference type="PROSITE" id="PS51294">
    <property type="entry name" value="HTH_MYB"/>
    <property type="match status" value="1"/>
</dbReference>
<evidence type="ECO:0000259" key="5">
    <source>
        <dbReference type="PROSITE" id="PS50090"/>
    </source>
</evidence>
<dbReference type="PANTHER" id="PTHR45614:SF259">
    <property type="entry name" value="MYB DOMAIN PROTEIN 89-RELATED"/>
    <property type="match status" value="1"/>
</dbReference>
<feature type="domain" description="HTH myb-type" evidence="6">
    <location>
        <begin position="2"/>
        <end position="66"/>
    </location>
</feature>
<keyword evidence="4" id="KW-0539">Nucleus</keyword>
<evidence type="ECO:0000313" key="8">
    <source>
        <dbReference type="RefSeq" id="XP_048140770.1"/>
    </source>
</evidence>
<accession>A0ABM3HW06</accession>
<evidence type="ECO:0000256" key="4">
    <source>
        <dbReference type="ARBA" id="ARBA00023242"/>
    </source>
</evidence>
<evidence type="ECO:0000256" key="3">
    <source>
        <dbReference type="ARBA" id="ARBA00023163"/>
    </source>
</evidence>
<dbReference type="GeneID" id="125316477"/>
<evidence type="ECO:0000256" key="2">
    <source>
        <dbReference type="ARBA" id="ARBA00023015"/>
    </source>
</evidence>
<dbReference type="Gene3D" id="1.10.10.60">
    <property type="entry name" value="Homeodomain-like"/>
    <property type="match status" value="1"/>
</dbReference>